<dbReference type="SMART" id="SM00998">
    <property type="entry name" value="ADSL_C"/>
    <property type="match status" value="1"/>
</dbReference>
<dbReference type="InterPro" id="IPR020557">
    <property type="entry name" value="Fumarate_lyase_CS"/>
</dbReference>
<dbReference type="InterPro" id="IPR000362">
    <property type="entry name" value="Fumarate_lyase_fam"/>
</dbReference>
<keyword evidence="4" id="KW-0413">Isomerase</keyword>
<protein>
    <submittedName>
        <fullName evidence="4">3-carboxy-cis,cis-muconate cycloisomerase</fullName>
    </submittedName>
</protein>
<dbReference type="InterPro" id="IPR012789">
    <property type="entry name" value="Protocat_PcaB-like"/>
</dbReference>
<dbReference type="SMR" id="A0A1H5W6I4"/>
<dbReference type="NCBIfam" id="TIGR02426">
    <property type="entry name" value="protocat_pcaB"/>
    <property type="match status" value="1"/>
</dbReference>
<accession>A0A1I1UPJ9</accession>
<keyword evidence="6" id="KW-1185">Reference proteome</keyword>
<dbReference type="GO" id="GO:0016829">
    <property type="term" value="F:lyase activity"/>
    <property type="evidence" value="ECO:0007669"/>
    <property type="project" value="UniProtKB-KW"/>
</dbReference>
<evidence type="ECO:0000313" key="5">
    <source>
        <dbReference type="EMBL" id="SFD72772.1"/>
    </source>
</evidence>
<evidence type="ECO:0000256" key="1">
    <source>
        <dbReference type="ARBA" id="ARBA00023239"/>
    </source>
</evidence>
<dbReference type="SUPFAM" id="SSF48557">
    <property type="entry name" value="L-aspartase-like"/>
    <property type="match status" value="1"/>
</dbReference>
<dbReference type="PANTHER" id="PTHR43172:SF2">
    <property type="entry name" value="ADENYLOSUCCINATE LYASE C-TERMINAL DOMAIN-CONTAINING PROTEIN"/>
    <property type="match status" value="1"/>
</dbReference>
<dbReference type="EMBL" id="FNVB01000002">
    <property type="protein sequence ID" value="SEF95023.1"/>
    <property type="molecule type" value="Genomic_DNA"/>
</dbReference>
<dbReference type="Pfam" id="PF10397">
    <property type="entry name" value="ADSL_C"/>
    <property type="match status" value="1"/>
</dbReference>
<proteinExistence type="inferred from homology"/>
<evidence type="ECO:0000313" key="7">
    <source>
        <dbReference type="Proteomes" id="UP000236729"/>
    </source>
</evidence>
<dbReference type="Proteomes" id="UP000199690">
    <property type="component" value="Unassembled WGS sequence"/>
</dbReference>
<dbReference type="EMBL" id="FOME01000006">
    <property type="protein sequence ID" value="SFD72772.1"/>
    <property type="molecule type" value="Genomic_DNA"/>
</dbReference>
<dbReference type="GO" id="GO:0019619">
    <property type="term" value="P:3,4-dihydroxybenzoate catabolic process"/>
    <property type="evidence" value="ECO:0007669"/>
    <property type="project" value="InterPro"/>
</dbReference>
<feature type="domain" description="Adenylosuccinate lyase C-terminal" evidence="3">
    <location>
        <begin position="363"/>
        <end position="442"/>
    </location>
</feature>
<comment type="similarity">
    <text evidence="2">Belongs to the class-II fumarase/aspartase family.</text>
</comment>
<gene>
    <name evidence="4" type="ORF">SAMN02982929_01093</name>
    <name evidence="5" type="ORF">SAMN05216506_10665</name>
</gene>
<dbReference type="Gene3D" id="1.20.200.10">
    <property type="entry name" value="Fumarase/aspartase (Central domain)"/>
    <property type="match status" value="1"/>
</dbReference>
<dbReference type="InterPro" id="IPR008948">
    <property type="entry name" value="L-Aspartase-like"/>
</dbReference>
<dbReference type="PRINTS" id="PR00149">
    <property type="entry name" value="FUMRATELYASE"/>
</dbReference>
<evidence type="ECO:0000313" key="6">
    <source>
        <dbReference type="Proteomes" id="UP000199690"/>
    </source>
</evidence>
<dbReference type="PANTHER" id="PTHR43172">
    <property type="entry name" value="ADENYLOSUCCINATE LYASE"/>
    <property type="match status" value="1"/>
</dbReference>
<accession>A0A1H5W6I4</accession>
<dbReference type="RefSeq" id="WP_235863559.1">
    <property type="nucleotide sequence ID" value="NZ_FNVB01000002.1"/>
</dbReference>
<evidence type="ECO:0000256" key="2">
    <source>
        <dbReference type="ARBA" id="ARBA00034772"/>
    </source>
</evidence>
<dbReference type="AlphaFoldDB" id="A0A1H5W6I4"/>
<dbReference type="Proteomes" id="UP000236729">
    <property type="component" value="Unassembled WGS sequence"/>
</dbReference>
<dbReference type="InterPro" id="IPR022761">
    <property type="entry name" value="Fumarate_lyase_N"/>
</dbReference>
<dbReference type="Pfam" id="PF00206">
    <property type="entry name" value="Lyase_1"/>
    <property type="match status" value="1"/>
</dbReference>
<organism evidence="4 7">
    <name type="scientific">Saccharopolyspora kobensis</name>
    <dbReference type="NCBI Taxonomy" id="146035"/>
    <lineage>
        <taxon>Bacteria</taxon>
        <taxon>Bacillati</taxon>
        <taxon>Actinomycetota</taxon>
        <taxon>Actinomycetes</taxon>
        <taxon>Pseudonocardiales</taxon>
        <taxon>Pseudonocardiaceae</taxon>
        <taxon>Saccharopolyspora</taxon>
    </lineage>
</organism>
<dbReference type="GO" id="GO:0016853">
    <property type="term" value="F:isomerase activity"/>
    <property type="evidence" value="ECO:0007669"/>
    <property type="project" value="UniProtKB-KW"/>
</dbReference>
<sequence>MTKPYSSRSDGLFGPMFGTPAVAERTSAAAWLQAMLDFESALATAQAEAGVIPLPAAEEIARHCRVELFDVDSVAERAVSSATPVIALVRDLTALLDDDAKPHVHRGATSQDVIDTAAMLVARDVLELILDDLRAAADECARLAEQHRDTVMIARSLLQQALPTTFGCRCATWLVSLDEAVTALERVRGRLAVQFGGAAGTLSALDTGGVRVLALLATELGLAEPVVPWHTDRTRIAELAGALGTAAGALGKIAQDVELHAQTEVGELADGQAGGSSAMPHKQNPVSAVLVTAATRRVPGLVATLLSAMPQEYERAAGAWQSEWEPLTELLRLVAAASAQTRRLLTGLRVHPEKMAANLDLTRGLVMAESAAGRLMESLGRTGAQELVAGLCRRAVREGTSLRAELLADQRVRAVLSEDEVVAATEPAGYLGSAPAFIDRALTAHAELEKR</sequence>
<dbReference type="CDD" id="cd01597">
    <property type="entry name" value="pCLME"/>
    <property type="match status" value="1"/>
</dbReference>
<dbReference type="InterPro" id="IPR019468">
    <property type="entry name" value="AdenyloSucc_lyase_C"/>
</dbReference>
<reference evidence="4" key="2">
    <citation type="submission" date="2016-10" db="EMBL/GenBank/DDBJ databases">
        <authorList>
            <person name="de Groot N.N."/>
        </authorList>
    </citation>
    <scope>NUCLEOTIDE SEQUENCE [LARGE SCALE GENOMIC DNA]</scope>
    <source>
        <strain evidence="4">ATCC 20501</strain>
    </source>
</reference>
<evidence type="ECO:0000313" key="4">
    <source>
        <dbReference type="EMBL" id="SEF95023.1"/>
    </source>
</evidence>
<reference evidence="6 7" key="1">
    <citation type="submission" date="2016-10" db="EMBL/GenBank/DDBJ databases">
        <authorList>
            <person name="Varghese N."/>
            <person name="Submissions S."/>
        </authorList>
    </citation>
    <scope>NUCLEOTIDE SEQUENCE [LARGE SCALE GENOMIC DNA]</scope>
    <source>
        <strain evidence="7">ATCC 20501</strain>
        <strain evidence="5 6">CGMCC 4.3529</strain>
    </source>
</reference>
<dbReference type="PRINTS" id="PR00145">
    <property type="entry name" value="ARGSUCLYASE"/>
</dbReference>
<name>A0A1H5W6I4_9PSEU</name>
<keyword evidence="1" id="KW-0456">Lyase</keyword>
<dbReference type="PROSITE" id="PS00163">
    <property type="entry name" value="FUMARATE_LYASES"/>
    <property type="match status" value="1"/>
</dbReference>
<dbReference type="Gene3D" id="1.10.40.30">
    <property type="entry name" value="Fumarase/aspartase (C-terminal domain)"/>
    <property type="match status" value="1"/>
</dbReference>
<evidence type="ECO:0000259" key="3">
    <source>
        <dbReference type="SMART" id="SM00998"/>
    </source>
</evidence>